<dbReference type="RefSeq" id="WP_090525596.1">
    <property type="nucleotide sequence ID" value="NZ_FNAH01000016.1"/>
</dbReference>
<evidence type="ECO:0000256" key="2">
    <source>
        <dbReference type="ARBA" id="ARBA00001966"/>
    </source>
</evidence>
<keyword evidence="4" id="KW-0285">Flavoprotein</keyword>
<dbReference type="Gene3D" id="3.20.20.70">
    <property type="entry name" value="Aldolase class I"/>
    <property type="match status" value="1"/>
</dbReference>
<name>A0A1G7H1H4_9RHOB</name>
<reference evidence="12 13" key="1">
    <citation type="submission" date="2016-10" db="EMBL/GenBank/DDBJ databases">
        <authorList>
            <person name="de Groot N.N."/>
        </authorList>
    </citation>
    <scope>NUCLEOTIDE SEQUENCE [LARGE SCALE GENOMIC DNA]</scope>
    <source>
        <strain evidence="12 13">DSM 22220</strain>
    </source>
</reference>
<evidence type="ECO:0000259" key="10">
    <source>
        <dbReference type="Pfam" id="PF00724"/>
    </source>
</evidence>
<feature type="domain" description="FAD/NAD(P)-binding" evidence="11">
    <location>
        <begin position="386"/>
        <end position="444"/>
    </location>
</feature>
<dbReference type="PANTHER" id="PTHR42917">
    <property type="entry name" value="2,4-DIENOYL-COA REDUCTASE"/>
    <property type="match status" value="1"/>
</dbReference>
<organism evidence="12 13">
    <name type="scientific">Paracoccus isoporae</name>
    <dbReference type="NCBI Taxonomy" id="591205"/>
    <lineage>
        <taxon>Bacteria</taxon>
        <taxon>Pseudomonadati</taxon>
        <taxon>Pseudomonadota</taxon>
        <taxon>Alphaproteobacteria</taxon>
        <taxon>Rhodobacterales</taxon>
        <taxon>Paracoccaceae</taxon>
        <taxon>Paracoccus</taxon>
    </lineage>
</organism>
<dbReference type="Gene3D" id="3.50.50.60">
    <property type="entry name" value="FAD/NAD(P)-binding domain"/>
    <property type="match status" value="1"/>
</dbReference>
<dbReference type="AlphaFoldDB" id="A0A1G7H1H4"/>
<comment type="cofactor">
    <cofactor evidence="2">
        <name>[4Fe-4S] cluster</name>
        <dbReference type="ChEBI" id="CHEBI:49883"/>
    </cofactor>
</comment>
<dbReference type="Pfam" id="PF07992">
    <property type="entry name" value="Pyr_redox_2"/>
    <property type="match status" value="1"/>
</dbReference>
<keyword evidence="6" id="KW-0479">Metal-binding</keyword>
<dbReference type="InterPro" id="IPR001155">
    <property type="entry name" value="OxRdtase_FMN_N"/>
</dbReference>
<dbReference type="InterPro" id="IPR013785">
    <property type="entry name" value="Aldolase_TIM"/>
</dbReference>
<dbReference type="Proteomes" id="UP000199344">
    <property type="component" value="Unassembled WGS sequence"/>
</dbReference>
<dbReference type="PANTHER" id="PTHR42917:SF2">
    <property type="entry name" value="2,4-DIENOYL-COA REDUCTASE [(2E)-ENOYL-COA-PRODUCING]"/>
    <property type="match status" value="1"/>
</dbReference>
<evidence type="ECO:0000256" key="6">
    <source>
        <dbReference type="ARBA" id="ARBA00022723"/>
    </source>
</evidence>
<gene>
    <name evidence="12" type="ORF">SAMN05421538_11625</name>
</gene>
<evidence type="ECO:0000256" key="4">
    <source>
        <dbReference type="ARBA" id="ARBA00022630"/>
    </source>
</evidence>
<dbReference type="GO" id="GO:0051536">
    <property type="term" value="F:iron-sulfur cluster binding"/>
    <property type="evidence" value="ECO:0007669"/>
    <property type="project" value="UniProtKB-KW"/>
</dbReference>
<comment type="similarity">
    <text evidence="3">In the N-terminal section; belongs to the NADH:flavin oxidoreductase/NADH oxidase family.</text>
</comment>
<sequence length="677" mass="74720">MSNDPLFQPLQLKHLRIRNRMLSTAHEPAYTEDGMPKTRYRLYHSEKARGGIGMTMIGGSAVVSPDSPPSFGNIILYRDEVVRWMSELADDVHEHGAAVMIQITHLGRRNNWDREDWLPIIAPSHTREATHRAYAKAMEDWDIRRVINDYADAAERVKAAGLDGLEVQCYGHLIDQFWSPATNFRDDEYGGSLDNRLRFGIEVCQAIRDRVGPDFLVGARLTCDEDFKRGFGPEEGLEIAKKMTATGLLDFLNVIRGHTDTHEGVSKLIPNMGSPSAPHLDFSGNIRAQTGMPVFHAARVQDVATARHAIESGKLDMVGMTRAHIADPHIMEKISRGEEDRIRPCVGMGYCIDSIYAGVAACIHNAATGREATIPHVLEKAPQRRKVVVIGAGPGGLEAARIAGERGHEVVVFEAAPRAGGQILLAASLKRRREIIGIVDWRLAECEKFGVRFIYDHYAEPDDVLAEDPDLVVVATGGMPDLGFLDSGSELATSSWDILSGAVRPAREVILFDDQGTHASMTTAEALIGQNAAVEIVTPERSLATEIGGTSYPAYFRALGQAGAKVTLNLRLEAIEKSGNRLHAVFYDDYSKDYVKKEADQIVIENGVMPFDDLYFSLRADSRNLGEIGQKALLDHRTQDIVSNQEGRFTLFRVGDAVASRNIHAAIYDAMRLLKDF</sequence>
<dbReference type="GO" id="GO:0046872">
    <property type="term" value="F:metal ion binding"/>
    <property type="evidence" value="ECO:0007669"/>
    <property type="project" value="UniProtKB-KW"/>
</dbReference>
<accession>A0A1G7H1H4</accession>
<dbReference type="EMBL" id="FNAH01000016">
    <property type="protein sequence ID" value="SDE94174.1"/>
    <property type="molecule type" value="Genomic_DNA"/>
</dbReference>
<evidence type="ECO:0000313" key="12">
    <source>
        <dbReference type="EMBL" id="SDE94174.1"/>
    </source>
</evidence>
<keyword evidence="7" id="KW-0560">Oxidoreductase</keyword>
<proteinExistence type="inferred from homology"/>
<dbReference type="Gene3D" id="3.40.50.720">
    <property type="entry name" value="NAD(P)-binding Rossmann-like Domain"/>
    <property type="match status" value="1"/>
</dbReference>
<evidence type="ECO:0000256" key="1">
    <source>
        <dbReference type="ARBA" id="ARBA00001917"/>
    </source>
</evidence>
<keyword evidence="8" id="KW-0408">Iron</keyword>
<dbReference type="SUPFAM" id="SSF51395">
    <property type="entry name" value="FMN-linked oxidoreductases"/>
    <property type="match status" value="1"/>
</dbReference>
<dbReference type="InterPro" id="IPR051793">
    <property type="entry name" value="NADH:flavin_oxidoreductase"/>
</dbReference>
<dbReference type="GO" id="GO:0010181">
    <property type="term" value="F:FMN binding"/>
    <property type="evidence" value="ECO:0007669"/>
    <property type="project" value="InterPro"/>
</dbReference>
<dbReference type="Pfam" id="PF00724">
    <property type="entry name" value="Oxidored_FMN"/>
    <property type="match status" value="1"/>
</dbReference>
<dbReference type="SUPFAM" id="SSF51905">
    <property type="entry name" value="FAD/NAD(P)-binding domain"/>
    <property type="match status" value="1"/>
</dbReference>
<dbReference type="GO" id="GO:0008670">
    <property type="term" value="F:2,4-dienoyl-CoA reductase (NADPH) activity"/>
    <property type="evidence" value="ECO:0007669"/>
    <property type="project" value="TreeGrafter"/>
</dbReference>
<evidence type="ECO:0000256" key="8">
    <source>
        <dbReference type="ARBA" id="ARBA00023004"/>
    </source>
</evidence>
<keyword evidence="5" id="KW-0288">FMN</keyword>
<evidence type="ECO:0000313" key="13">
    <source>
        <dbReference type="Proteomes" id="UP000199344"/>
    </source>
</evidence>
<keyword evidence="13" id="KW-1185">Reference proteome</keyword>
<dbReference type="CDD" id="cd04734">
    <property type="entry name" value="OYE_like_3_FMN"/>
    <property type="match status" value="1"/>
</dbReference>
<comment type="cofactor">
    <cofactor evidence="1">
        <name>FMN</name>
        <dbReference type="ChEBI" id="CHEBI:58210"/>
    </cofactor>
</comment>
<evidence type="ECO:0000256" key="5">
    <source>
        <dbReference type="ARBA" id="ARBA00022643"/>
    </source>
</evidence>
<dbReference type="OrthoDB" id="9784632at2"/>
<evidence type="ECO:0000256" key="7">
    <source>
        <dbReference type="ARBA" id="ARBA00023002"/>
    </source>
</evidence>
<dbReference type="InterPro" id="IPR023753">
    <property type="entry name" value="FAD/NAD-binding_dom"/>
</dbReference>
<dbReference type="STRING" id="591205.SAMN05421538_11625"/>
<evidence type="ECO:0000259" key="11">
    <source>
        <dbReference type="Pfam" id="PF07992"/>
    </source>
</evidence>
<dbReference type="PRINTS" id="PR00419">
    <property type="entry name" value="ADXRDTASE"/>
</dbReference>
<protein>
    <submittedName>
        <fullName evidence="12">2,4-dienoyl-CoA reductase</fullName>
    </submittedName>
</protein>
<dbReference type="GO" id="GO:0033543">
    <property type="term" value="P:fatty acid beta-oxidation, unsaturated, even number, reductase/isomerase pathway"/>
    <property type="evidence" value="ECO:0007669"/>
    <property type="project" value="TreeGrafter"/>
</dbReference>
<evidence type="ECO:0000256" key="3">
    <source>
        <dbReference type="ARBA" id="ARBA00011048"/>
    </source>
</evidence>
<keyword evidence="9" id="KW-0411">Iron-sulfur</keyword>
<evidence type="ECO:0000256" key="9">
    <source>
        <dbReference type="ARBA" id="ARBA00023014"/>
    </source>
</evidence>
<feature type="domain" description="NADH:flavin oxidoreductase/NADH oxidase N-terminal" evidence="10">
    <location>
        <begin position="6"/>
        <end position="339"/>
    </location>
</feature>
<dbReference type="InterPro" id="IPR036188">
    <property type="entry name" value="FAD/NAD-bd_sf"/>
</dbReference>